<feature type="domain" description="Helicase C-terminal" evidence="17">
    <location>
        <begin position="474"/>
        <end position="634"/>
    </location>
</feature>
<dbReference type="InterPro" id="IPR012340">
    <property type="entry name" value="NA-bd_OB-fold"/>
</dbReference>
<keyword evidence="6 15" id="KW-0347">Helicase</keyword>
<dbReference type="Gene3D" id="3.40.50.300">
    <property type="entry name" value="P-loop containing nucleotide triphosphate hydrolases"/>
    <property type="match status" value="2"/>
</dbReference>
<dbReference type="GO" id="GO:0005524">
    <property type="term" value="F:ATP binding"/>
    <property type="evidence" value="ECO:0007669"/>
    <property type="project" value="UniProtKB-KW"/>
</dbReference>
<dbReference type="InterPro" id="IPR045562">
    <property type="entry name" value="RecG_dom3_C"/>
</dbReference>
<keyword evidence="8" id="KW-0238">DNA-binding</keyword>
<dbReference type="SMART" id="SM00487">
    <property type="entry name" value="DEXDc"/>
    <property type="match status" value="1"/>
</dbReference>
<dbReference type="PROSITE" id="PS51194">
    <property type="entry name" value="HELICASE_CTER"/>
    <property type="match status" value="1"/>
</dbReference>
<dbReference type="GO" id="GO:0006310">
    <property type="term" value="P:DNA recombination"/>
    <property type="evidence" value="ECO:0007669"/>
    <property type="project" value="UniProtKB-UniRule"/>
</dbReference>
<dbReference type="Pfam" id="PF17191">
    <property type="entry name" value="RecG_wedge"/>
    <property type="match status" value="1"/>
</dbReference>
<keyword evidence="9 15" id="KW-0233">DNA recombination</keyword>
<comment type="similarity">
    <text evidence="1 15">Belongs to the helicase family. RecG subfamily.</text>
</comment>
<dbReference type="PROSITE" id="PS51192">
    <property type="entry name" value="HELICASE_ATP_BIND_1"/>
    <property type="match status" value="1"/>
</dbReference>
<evidence type="ECO:0000256" key="5">
    <source>
        <dbReference type="ARBA" id="ARBA00022801"/>
    </source>
</evidence>
<dbReference type="EMBL" id="QPJS01000001">
    <property type="protein sequence ID" value="RCX04777.1"/>
    <property type="molecule type" value="Genomic_DNA"/>
</dbReference>
<evidence type="ECO:0000256" key="8">
    <source>
        <dbReference type="ARBA" id="ARBA00023125"/>
    </source>
</evidence>
<evidence type="ECO:0000256" key="11">
    <source>
        <dbReference type="ARBA" id="ARBA00023235"/>
    </source>
</evidence>
<evidence type="ECO:0000256" key="9">
    <source>
        <dbReference type="ARBA" id="ARBA00023172"/>
    </source>
</evidence>
<evidence type="ECO:0000256" key="1">
    <source>
        <dbReference type="ARBA" id="ARBA00007504"/>
    </source>
</evidence>
<evidence type="ECO:0000256" key="7">
    <source>
        <dbReference type="ARBA" id="ARBA00022840"/>
    </source>
</evidence>
<dbReference type="Pfam" id="PF19833">
    <property type="entry name" value="RecG_dom3_C"/>
    <property type="match status" value="1"/>
</dbReference>
<evidence type="ECO:0000256" key="10">
    <source>
        <dbReference type="ARBA" id="ARBA00023204"/>
    </source>
</evidence>
<evidence type="ECO:0000256" key="14">
    <source>
        <dbReference type="ARBA" id="ARBA00048988"/>
    </source>
</evidence>
<dbReference type="GO" id="GO:0006281">
    <property type="term" value="P:DNA repair"/>
    <property type="evidence" value="ECO:0007669"/>
    <property type="project" value="UniProtKB-UniRule"/>
</dbReference>
<gene>
    <name evidence="18" type="ORF">DES35_10147</name>
</gene>
<dbReference type="InterPro" id="IPR047112">
    <property type="entry name" value="RecG/Mfd"/>
</dbReference>
<dbReference type="InterPro" id="IPR033454">
    <property type="entry name" value="RecG_wedge"/>
</dbReference>
<keyword evidence="5 15" id="KW-0378">Hydrolase</keyword>
<dbReference type="InterPro" id="IPR004609">
    <property type="entry name" value="ATP-dep_DNA_helicase_RecG"/>
</dbReference>
<evidence type="ECO:0000313" key="18">
    <source>
        <dbReference type="EMBL" id="RCX04777.1"/>
    </source>
</evidence>
<dbReference type="AlphaFoldDB" id="A0A369A9L0"/>
<evidence type="ECO:0000256" key="12">
    <source>
        <dbReference type="ARBA" id="ARBA00034617"/>
    </source>
</evidence>
<keyword evidence="19" id="KW-1185">Reference proteome</keyword>
<protein>
    <recommendedName>
        <fullName evidence="2 15">ATP-dependent DNA helicase RecG</fullName>
        <ecNumber evidence="13 15">5.6.2.4</ecNumber>
    </recommendedName>
</protein>
<evidence type="ECO:0000256" key="2">
    <source>
        <dbReference type="ARBA" id="ARBA00017846"/>
    </source>
</evidence>
<dbReference type="NCBIfam" id="TIGR00643">
    <property type="entry name" value="recG"/>
    <property type="match status" value="1"/>
</dbReference>
<proteinExistence type="inferred from homology"/>
<keyword evidence="10 15" id="KW-0234">DNA repair</keyword>
<comment type="catalytic activity">
    <reaction evidence="14 15">
        <text>ATP + H2O = ADP + phosphate + H(+)</text>
        <dbReference type="Rhea" id="RHEA:13065"/>
        <dbReference type="ChEBI" id="CHEBI:15377"/>
        <dbReference type="ChEBI" id="CHEBI:15378"/>
        <dbReference type="ChEBI" id="CHEBI:30616"/>
        <dbReference type="ChEBI" id="CHEBI:43474"/>
        <dbReference type="ChEBI" id="CHEBI:456216"/>
        <dbReference type="EC" id="5.6.2.4"/>
    </reaction>
</comment>
<keyword evidence="3 15" id="KW-0547">Nucleotide-binding</keyword>
<dbReference type="SMART" id="SM00490">
    <property type="entry name" value="HELICc"/>
    <property type="match status" value="1"/>
</dbReference>
<evidence type="ECO:0000256" key="15">
    <source>
        <dbReference type="RuleBase" id="RU363016"/>
    </source>
</evidence>
<feature type="domain" description="Helicase ATP-binding" evidence="16">
    <location>
        <begin position="286"/>
        <end position="448"/>
    </location>
</feature>
<evidence type="ECO:0000256" key="4">
    <source>
        <dbReference type="ARBA" id="ARBA00022763"/>
    </source>
</evidence>
<dbReference type="Gene3D" id="2.40.50.140">
    <property type="entry name" value="Nucleic acid-binding proteins"/>
    <property type="match status" value="1"/>
</dbReference>
<accession>A0A369A9L0</accession>
<dbReference type="Pfam" id="PF00271">
    <property type="entry name" value="Helicase_C"/>
    <property type="match status" value="1"/>
</dbReference>
<dbReference type="PANTHER" id="PTHR47964">
    <property type="entry name" value="ATP-DEPENDENT DNA HELICASE HOMOLOG RECG, CHLOROPLASTIC"/>
    <property type="match status" value="1"/>
</dbReference>
<dbReference type="InterPro" id="IPR011545">
    <property type="entry name" value="DEAD/DEAH_box_helicase_dom"/>
</dbReference>
<dbReference type="CDD" id="cd04488">
    <property type="entry name" value="RecG_wedge_OBF"/>
    <property type="match status" value="1"/>
</dbReference>
<evidence type="ECO:0000256" key="3">
    <source>
        <dbReference type="ARBA" id="ARBA00022741"/>
    </source>
</evidence>
<comment type="function">
    <text evidence="15">Plays a critical role in recombination and DNA repair. Helps process Holliday junction intermediates to mature products by catalyzing branch migration. Has replication fork regression activity, unwinds stalled or blocked replication forks to make a HJ that can be resolved. Has a DNA unwinding activity characteristic of a DNA helicase with 3'-5' polarity.</text>
</comment>
<comment type="caution">
    <text evidence="18">The sequence shown here is derived from an EMBL/GenBank/DDBJ whole genome shotgun (WGS) entry which is preliminary data.</text>
</comment>
<evidence type="ECO:0000259" key="17">
    <source>
        <dbReference type="PROSITE" id="PS51194"/>
    </source>
</evidence>
<dbReference type="GO" id="GO:0003677">
    <property type="term" value="F:DNA binding"/>
    <property type="evidence" value="ECO:0007669"/>
    <property type="project" value="UniProtKB-KW"/>
</dbReference>
<evidence type="ECO:0000259" key="16">
    <source>
        <dbReference type="PROSITE" id="PS51192"/>
    </source>
</evidence>
<dbReference type="NCBIfam" id="NF008165">
    <property type="entry name" value="PRK10917.1-3"/>
    <property type="match status" value="1"/>
</dbReference>
<reference evidence="18 19" key="1">
    <citation type="submission" date="2018-07" db="EMBL/GenBank/DDBJ databases">
        <title>Genomic Encyclopedia of Type Strains, Phase IV (KMG-IV): sequencing the most valuable type-strain genomes for metagenomic binning, comparative biology and taxonomic classification.</title>
        <authorList>
            <person name="Goeker M."/>
        </authorList>
    </citation>
    <scope>NUCLEOTIDE SEQUENCE [LARGE SCALE GENOMIC DNA]</scope>
    <source>
        <strain evidence="18 19">DSM 21410</strain>
    </source>
</reference>
<keyword evidence="4 15" id="KW-0227">DNA damage</keyword>
<dbReference type="EC" id="5.6.2.4" evidence="13 15"/>
<dbReference type="GO" id="GO:0043138">
    <property type="term" value="F:3'-5' DNA helicase activity"/>
    <property type="evidence" value="ECO:0007669"/>
    <property type="project" value="UniProtKB-EC"/>
</dbReference>
<dbReference type="GO" id="GO:0016887">
    <property type="term" value="F:ATP hydrolysis activity"/>
    <property type="evidence" value="ECO:0007669"/>
    <property type="project" value="RHEA"/>
</dbReference>
<dbReference type="SUPFAM" id="SSF50249">
    <property type="entry name" value="Nucleic acid-binding proteins"/>
    <property type="match status" value="1"/>
</dbReference>
<keyword evidence="11" id="KW-0413">Isomerase</keyword>
<dbReference type="InterPro" id="IPR001650">
    <property type="entry name" value="Helicase_C-like"/>
</dbReference>
<dbReference type="Proteomes" id="UP000253517">
    <property type="component" value="Unassembled WGS sequence"/>
</dbReference>
<dbReference type="Pfam" id="PF00270">
    <property type="entry name" value="DEAD"/>
    <property type="match status" value="1"/>
</dbReference>
<evidence type="ECO:0000256" key="6">
    <source>
        <dbReference type="ARBA" id="ARBA00022806"/>
    </source>
</evidence>
<dbReference type="InterPro" id="IPR027417">
    <property type="entry name" value="P-loop_NTPase"/>
</dbReference>
<evidence type="ECO:0000313" key="19">
    <source>
        <dbReference type="Proteomes" id="UP000253517"/>
    </source>
</evidence>
<dbReference type="NCBIfam" id="NF008168">
    <property type="entry name" value="PRK10917.2-2"/>
    <property type="match status" value="1"/>
</dbReference>
<keyword evidence="7 15" id="KW-0067">ATP-binding</keyword>
<dbReference type="PANTHER" id="PTHR47964:SF1">
    <property type="entry name" value="ATP-DEPENDENT DNA HELICASE HOMOLOG RECG, CHLOROPLASTIC"/>
    <property type="match status" value="1"/>
</dbReference>
<comment type="catalytic activity">
    <reaction evidence="12 15">
        <text>Couples ATP hydrolysis with the unwinding of duplex DNA by translocating in the 3'-5' direction.</text>
        <dbReference type="EC" id="5.6.2.4"/>
    </reaction>
</comment>
<dbReference type="SUPFAM" id="SSF52540">
    <property type="entry name" value="P-loop containing nucleoside triphosphate hydrolases"/>
    <property type="match status" value="2"/>
</dbReference>
<name>A0A369A9L0_9FLAO</name>
<dbReference type="CDD" id="cd17992">
    <property type="entry name" value="DEXHc_RecG"/>
    <property type="match status" value="1"/>
</dbReference>
<organism evidence="18 19">
    <name type="scientific">Schleiferia thermophila</name>
    <dbReference type="NCBI Taxonomy" id="884107"/>
    <lineage>
        <taxon>Bacteria</taxon>
        <taxon>Pseudomonadati</taxon>
        <taxon>Bacteroidota</taxon>
        <taxon>Flavobacteriia</taxon>
        <taxon>Flavobacteriales</taxon>
        <taxon>Schleiferiaceae</taxon>
        <taxon>Schleiferia</taxon>
    </lineage>
</organism>
<dbReference type="InterPro" id="IPR014001">
    <property type="entry name" value="Helicase_ATP-bd"/>
</dbReference>
<sequence>MNFDLAKTPVEYIKGVGPKKGELLRKELDIHTLEHLLMYYPFRYVDRTNFNTISEIRSNDIDYQVIGKFRGLSENKTKNGRKLLSAFFYDATGTVEVTWFHGFKWIKEFIKPDLEYVLFGKPNYFNGSYSFIHPELEVKGEQVSVSFGKLQPIYSTTEKLSAIGLHSKGISKILQNALEIVKGKWNEILPQSVIEQFNLIDREEAFTQIHFPTTQEHLHQAKLRLKFEELFFIQVSVVWQKMFIKHNQKGFVFHEKTNFLKRFYREKLPFNLTNAQIKVLREIRADVTSGHQMNRLLQGDVGSGKTLVALISMLMAVDAGHQACLMAPTEILAQQHFQTISELLDGLPVQVRLLTGNTKASLRKEISQMLSDGSLKILIGTHALIEDSVRFKNLGLAVIDEQHRFGVEQRAKLWSKNRLPPHILVMTATPIPRTLAMTLYGDLDVSIIDEMPPGRTPVATYHITEAHRLKLYGFIKQQIAKGRQVYIVYPLIEESEKLDLLALEEGIESLQRIFPLPDYQFSVVHGKMPPDVKAHEMDRFVKGISNIMVSTTVIEVGVNVPNATIMVIENAERFGLSQLHQLRGRVGRGAEKSYCFLMTGNKISSDAKVRIETMCQTNDGFKIAEIDLKLRGPGEISGTRQSGLARLKIANLATDQDIIQITREAAFNLYKVDPELSKPEHKNTKLYYQHLYAHNSHYAKIS</sequence>
<evidence type="ECO:0000256" key="13">
    <source>
        <dbReference type="ARBA" id="ARBA00034808"/>
    </source>
</evidence>